<proteinExistence type="predicted"/>
<gene>
    <name evidence="2" type="ORF">FE840_009995</name>
</gene>
<dbReference type="Proteomes" id="UP000308530">
    <property type="component" value="Chromosome"/>
</dbReference>
<evidence type="ECO:0000313" key="2">
    <source>
        <dbReference type="EMBL" id="QLF69846.1"/>
    </source>
</evidence>
<organism evidence="2 3">
    <name type="scientific">Peteryoungia desertarenae</name>
    <dbReference type="NCBI Taxonomy" id="1813451"/>
    <lineage>
        <taxon>Bacteria</taxon>
        <taxon>Pseudomonadati</taxon>
        <taxon>Pseudomonadota</taxon>
        <taxon>Alphaproteobacteria</taxon>
        <taxon>Hyphomicrobiales</taxon>
        <taxon>Rhizobiaceae</taxon>
        <taxon>Peteryoungia</taxon>
    </lineage>
</organism>
<dbReference type="RefSeq" id="WP_138288232.1">
    <property type="nucleotide sequence ID" value="NZ_CP058350.1"/>
</dbReference>
<accession>A0ABX6QMP4</accession>
<evidence type="ECO:0000313" key="3">
    <source>
        <dbReference type="Proteomes" id="UP000308530"/>
    </source>
</evidence>
<dbReference type="Gene3D" id="3.30.2310.20">
    <property type="entry name" value="RelE-like"/>
    <property type="match status" value="1"/>
</dbReference>
<keyword evidence="1" id="KW-1277">Toxin-antitoxin system</keyword>
<sequence>MKVTVSLVAADYIKREARYLVSVNAGAARDFQASLKTMRGNLARFSHLGKADHELPVPNLRCFVMGAYLVDYEILDTEIRILTIRHGREKPPSVAIEDDYDFEG</sequence>
<dbReference type="InterPro" id="IPR007712">
    <property type="entry name" value="RelE/ParE_toxin"/>
</dbReference>
<evidence type="ECO:0000256" key="1">
    <source>
        <dbReference type="ARBA" id="ARBA00022649"/>
    </source>
</evidence>
<name>A0ABX6QMP4_9HYPH</name>
<keyword evidence="3" id="KW-1185">Reference proteome</keyword>
<protein>
    <submittedName>
        <fullName evidence="2">Type II toxin-antitoxin system RelE/ParE family toxin</fullName>
    </submittedName>
</protein>
<reference evidence="2 3" key="1">
    <citation type="submission" date="2020-06" db="EMBL/GenBank/DDBJ databases">
        <title>Genome sequence of Rhizobium sp strain ADMK78.</title>
        <authorList>
            <person name="Rahi P."/>
        </authorList>
    </citation>
    <scope>NUCLEOTIDE SEQUENCE [LARGE SCALE GENOMIC DNA]</scope>
    <source>
        <strain evidence="2 3">ADMK78</strain>
    </source>
</reference>
<dbReference type="EMBL" id="CP058350">
    <property type="protein sequence ID" value="QLF69846.1"/>
    <property type="molecule type" value="Genomic_DNA"/>
</dbReference>
<dbReference type="Pfam" id="PF05016">
    <property type="entry name" value="ParE_toxin"/>
    <property type="match status" value="1"/>
</dbReference>
<dbReference type="InterPro" id="IPR035093">
    <property type="entry name" value="RelE/ParE_toxin_dom_sf"/>
</dbReference>